<dbReference type="Pfam" id="PF12412">
    <property type="entry name" value="DUF3667"/>
    <property type="match status" value="1"/>
</dbReference>
<keyword evidence="1" id="KW-0472">Membrane</keyword>
<proteinExistence type="predicted"/>
<dbReference type="InterPro" id="IPR022134">
    <property type="entry name" value="DUF3667"/>
</dbReference>
<feature type="transmembrane region" description="Helical" evidence="1">
    <location>
        <begin position="186"/>
        <end position="204"/>
    </location>
</feature>
<organism evidence="2 3">
    <name type="scientific">Flavobacterium litorale</name>
    <dbReference type="NCBI Taxonomy" id="2856519"/>
    <lineage>
        <taxon>Bacteria</taxon>
        <taxon>Pseudomonadati</taxon>
        <taxon>Bacteroidota</taxon>
        <taxon>Flavobacteriia</taxon>
        <taxon>Flavobacteriales</taxon>
        <taxon>Flavobacteriaceae</taxon>
        <taxon>Flavobacterium</taxon>
    </lineage>
</organism>
<protein>
    <submittedName>
        <fullName evidence="2">DUF3667 domain-containing protein</fullName>
    </submittedName>
</protein>
<feature type="transmembrane region" description="Helical" evidence="1">
    <location>
        <begin position="77"/>
        <end position="95"/>
    </location>
</feature>
<keyword evidence="1" id="KW-0812">Transmembrane</keyword>
<dbReference type="Proteomes" id="UP000825381">
    <property type="component" value="Chromosome"/>
</dbReference>
<keyword evidence="1" id="KW-1133">Transmembrane helix</keyword>
<feature type="transmembrane region" description="Helical" evidence="1">
    <location>
        <begin position="216"/>
        <end position="243"/>
    </location>
</feature>
<evidence type="ECO:0000313" key="2">
    <source>
        <dbReference type="EMBL" id="QYJ68378.1"/>
    </source>
</evidence>
<evidence type="ECO:0000256" key="1">
    <source>
        <dbReference type="SAM" id="Phobius"/>
    </source>
</evidence>
<keyword evidence="3" id="KW-1185">Reference proteome</keyword>
<reference evidence="2 3" key="1">
    <citation type="submission" date="2021-07" db="EMBL/GenBank/DDBJ databases">
        <title>Flavobacterium WSW3-B6 sp.nov, isolated from seaweed.</title>
        <authorList>
            <person name="Muhammad N."/>
            <person name="Ho H."/>
            <person name="Lee Y.-J."/>
            <person name="Nguyen T."/>
            <person name="Ho J."/>
            <person name="Kim S.-G."/>
        </authorList>
    </citation>
    <scope>NUCLEOTIDE SEQUENCE [LARGE SCALE GENOMIC DNA]</scope>
    <source>
        <strain evidence="2 3">WSW3-B6</strain>
    </source>
</reference>
<dbReference type="EMBL" id="CP080429">
    <property type="protein sequence ID" value="QYJ68378.1"/>
    <property type="molecule type" value="Genomic_DNA"/>
</dbReference>
<feature type="transmembrane region" description="Helical" evidence="1">
    <location>
        <begin position="157"/>
        <end position="180"/>
    </location>
</feature>
<sequence>MQHNECLNCGTTIVGKYCSNCGQKTDTHRITFKHFLAHEMLHGVWHLEKGILFTVKEALTRPGYAALDYIAGKRFRYYNMFYLMLLVLALILFAAHHTESKEAFDEAVLDDDDNYQKLVQFIDTYIKPILFTLVPLLAINSYVLYRRLKLNFLEHVIISGFTSLAMFVTALVAIAITVKYHPVTDFISDLLFWVMLLFPILAYYQVSASKYKFWGFAWRLVLFYLLLILEIISIISFFTIVFLL</sequence>
<accession>A0ABX8V8C7</accession>
<name>A0ABX8V8C7_9FLAO</name>
<gene>
    <name evidence="2" type="ORF">K1I41_00380</name>
</gene>
<dbReference type="RefSeq" id="WP_220640719.1">
    <property type="nucleotide sequence ID" value="NZ_CP080429.1"/>
</dbReference>
<feature type="transmembrane region" description="Helical" evidence="1">
    <location>
        <begin position="125"/>
        <end position="145"/>
    </location>
</feature>
<evidence type="ECO:0000313" key="3">
    <source>
        <dbReference type="Proteomes" id="UP000825381"/>
    </source>
</evidence>